<feature type="domain" description="EAL" evidence="1">
    <location>
        <begin position="155"/>
        <end position="406"/>
    </location>
</feature>
<evidence type="ECO:0000313" key="4">
    <source>
        <dbReference type="Proteomes" id="UP000292627"/>
    </source>
</evidence>
<dbReference type="SUPFAM" id="SSF141868">
    <property type="entry name" value="EAL domain-like"/>
    <property type="match status" value="1"/>
</dbReference>
<dbReference type="InterPro" id="IPR000160">
    <property type="entry name" value="GGDEF_dom"/>
</dbReference>
<dbReference type="InterPro" id="IPR043128">
    <property type="entry name" value="Rev_trsase/Diguanyl_cyclase"/>
</dbReference>
<dbReference type="Gene3D" id="3.20.20.450">
    <property type="entry name" value="EAL domain"/>
    <property type="match status" value="1"/>
</dbReference>
<protein>
    <submittedName>
        <fullName evidence="3">GGDEF domain-containing protein</fullName>
    </submittedName>
</protein>
<evidence type="ECO:0000259" key="2">
    <source>
        <dbReference type="PROSITE" id="PS50887"/>
    </source>
</evidence>
<dbReference type="InterPro" id="IPR035919">
    <property type="entry name" value="EAL_sf"/>
</dbReference>
<dbReference type="Pfam" id="PF00990">
    <property type="entry name" value="GGDEF"/>
    <property type="match status" value="1"/>
</dbReference>
<dbReference type="PANTHER" id="PTHR33121:SF70">
    <property type="entry name" value="SIGNALING PROTEIN YKOW"/>
    <property type="match status" value="1"/>
</dbReference>
<sequence>MLNRDLLFDAIARHAPGPAAGGALLLVRMQRLREYEAVFGYGASDALVDAFAVRLGNCLRDADVQLRIGECDFAVLLPGVRDQHLAMLAAGKIARAFRYPLEAGGRPSRVTVAVGVAMAADAADAEMLCRRADAACASAAHLPEHHALYAGQVRASVGYEDLHRAIQHNELKVYLQPIFALESGALKGFESLARWQDPVLGPVPPDLFVIAAEQTGLIDGLTRWSVNATLRHCAPVFAGNPGLQCALNVSPIALTAGGFVEQMDSALRIWNVNPAQVVLEVTETAFVDNPQQIGQALTRLRAMGLRIAVDDFGVGYSSLSYFRHFHVDELKIDMSFVRDIIESRRMCRLVESIVNMGHSMEAVVVAEGIESSAVWARLRELGCDLGQGYYPGRPAPAEEALAQFVG</sequence>
<feature type="domain" description="GGDEF" evidence="2">
    <location>
        <begin position="20"/>
        <end position="153"/>
    </location>
</feature>
<dbReference type="InterPro" id="IPR050706">
    <property type="entry name" value="Cyclic-di-GMP_PDE-like"/>
</dbReference>
<evidence type="ECO:0000259" key="1">
    <source>
        <dbReference type="PROSITE" id="PS50883"/>
    </source>
</evidence>
<dbReference type="PANTHER" id="PTHR33121">
    <property type="entry name" value="CYCLIC DI-GMP PHOSPHODIESTERASE PDEF"/>
    <property type="match status" value="1"/>
</dbReference>
<dbReference type="PROSITE" id="PS50887">
    <property type="entry name" value="GGDEF"/>
    <property type="match status" value="1"/>
</dbReference>
<dbReference type="SMART" id="SM00267">
    <property type="entry name" value="GGDEF"/>
    <property type="match status" value="1"/>
</dbReference>
<dbReference type="CDD" id="cd01948">
    <property type="entry name" value="EAL"/>
    <property type="match status" value="1"/>
</dbReference>
<accession>A0A4Q8LFX3</accession>
<dbReference type="InterPro" id="IPR029787">
    <property type="entry name" value="Nucleotide_cyclase"/>
</dbReference>
<dbReference type="Proteomes" id="UP000292627">
    <property type="component" value="Unassembled WGS sequence"/>
</dbReference>
<dbReference type="GO" id="GO:0071111">
    <property type="term" value="F:cyclic-guanylate-specific phosphodiesterase activity"/>
    <property type="evidence" value="ECO:0007669"/>
    <property type="project" value="InterPro"/>
</dbReference>
<evidence type="ECO:0000313" key="3">
    <source>
        <dbReference type="EMBL" id="TAA28332.1"/>
    </source>
</evidence>
<dbReference type="Gene3D" id="3.30.70.270">
    <property type="match status" value="1"/>
</dbReference>
<dbReference type="RefSeq" id="WP_130549903.1">
    <property type="nucleotide sequence ID" value="NZ_SHMC01000001.1"/>
</dbReference>
<gene>
    <name evidence="3" type="ORF">EA660_01735</name>
</gene>
<dbReference type="OrthoDB" id="9804951at2"/>
<organism evidence="3 4">
    <name type="scientific">Pseudoxanthomonas winnipegensis</name>
    <dbReference type="NCBI Taxonomy" id="2480810"/>
    <lineage>
        <taxon>Bacteria</taxon>
        <taxon>Pseudomonadati</taxon>
        <taxon>Pseudomonadota</taxon>
        <taxon>Gammaproteobacteria</taxon>
        <taxon>Lysobacterales</taxon>
        <taxon>Lysobacteraceae</taxon>
        <taxon>Pseudoxanthomonas</taxon>
    </lineage>
</organism>
<dbReference type="InterPro" id="IPR001633">
    <property type="entry name" value="EAL_dom"/>
</dbReference>
<dbReference type="PROSITE" id="PS50883">
    <property type="entry name" value="EAL"/>
    <property type="match status" value="1"/>
</dbReference>
<dbReference type="Pfam" id="PF00563">
    <property type="entry name" value="EAL"/>
    <property type="match status" value="1"/>
</dbReference>
<name>A0A4Q8LFX3_9GAMM</name>
<dbReference type="EMBL" id="SHMC01000001">
    <property type="protein sequence ID" value="TAA28332.1"/>
    <property type="molecule type" value="Genomic_DNA"/>
</dbReference>
<reference evidence="3 4" key="1">
    <citation type="submission" date="2019-02" db="EMBL/GenBank/DDBJ databases">
        <title>WGS of Pseudoxanthomonas species novum from clinical isolates.</title>
        <authorList>
            <person name="Bernier A.-M."/>
            <person name="Bernard K."/>
            <person name="Vachon A."/>
        </authorList>
    </citation>
    <scope>NUCLEOTIDE SEQUENCE [LARGE SCALE GENOMIC DNA]</scope>
    <source>
        <strain evidence="3 4">NML171200</strain>
    </source>
</reference>
<proteinExistence type="predicted"/>
<comment type="caution">
    <text evidence="3">The sequence shown here is derived from an EMBL/GenBank/DDBJ whole genome shotgun (WGS) entry which is preliminary data.</text>
</comment>
<dbReference type="SMART" id="SM00052">
    <property type="entry name" value="EAL"/>
    <property type="match status" value="1"/>
</dbReference>
<dbReference type="AlphaFoldDB" id="A0A4Q8LFX3"/>
<dbReference type="SUPFAM" id="SSF55073">
    <property type="entry name" value="Nucleotide cyclase"/>
    <property type="match status" value="1"/>
</dbReference>